<sequence>MSTHAPMHFWKGSWDLRESECACDIHLIKWLDAEQVRDATIFHFGTGAHHHVGIECARPERRNSVLGITASPQEYEAYVTLAINRPEVLRFYTAIFGDIYLLNEKLLPTFDVVTLFHLCEFRGEQNDAYGAMTDLAIANLLTSKTRPGGHILFYPSSFAFDRADHSAKDVIVQWEQGRQVERVGMFDGLLVYRKT</sequence>
<dbReference type="AlphaFoldDB" id="A0A5N3PAG3"/>
<dbReference type="Proteomes" id="UP000325684">
    <property type="component" value="Unassembled WGS sequence"/>
</dbReference>
<dbReference type="EMBL" id="VCMV01000017">
    <property type="protein sequence ID" value="KAB0266738.1"/>
    <property type="molecule type" value="Genomic_DNA"/>
</dbReference>
<evidence type="ECO:0000313" key="1">
    <source>
        <dbReference type="EMBL" id="KAB0266738.1"/>
    </source>
</evidence>
<keyword evidence="2" id="KW-1185">Reference proteome</keyword>
<gene>
    <name evidence="1" type="ORF">FEZ63_12660</name>
</gene>
<reference evidence="1 2" key="1">
    <citation type="journal article" date="2019" name="Microorganisms">
        <title>Genome Insights into the Novel Species Microvirga brassicacearum, a Rapeseed Endophyte with Biotechnological Potential.</title>
        <authorList>
            <person name="Jimenez-Gomez A."/>
            <person name="Saati-Santamaria Z."/>
            <person name="Igual J.M."/>
            <person name="Rivas R."/>
            <person name="Mateos P.F."/>
            <person name="Garcia-Fraile P."/>
        </authorList>
    </citation>
    <scope>NUCLEOTIDE SEQUENCE [LARGE SCALE GENOMIC DNA]</scope>
    <source>
        <strain evidence="1 2">CDVBN77</strain>
    </source>
</reference>
<dbReference type="OrthoDB" id="495637at2"/>
<dbReference type="RefSeq" id="WP_150944944.1">
    <property type="nucleotide sequence ID" value="NZ_VCMV01000017.1"/>
</dbReference>
<name>A0A5N3PAG3_9HYPH</name>
<protein>
    <recommendedName>
        <fullName evidence="3">Class I SAM-dependent methyltransferase</fullName>
    </recommendedName>
</protein>
<proteinExistence type="predicted"/>
<accession>A0A5N3PAG3</accession>
<organism evidence="1 2">
    <name type="scientific">Microvirga brassicacearum</name>
    <dbReference type="NCBI Taxonomy" id="2580413"/>
    <lineage>
        <taxon>Bacteria</taxon>
        <taxon>Pseudomonadati</taxon>
        <taxon>Pseudomonadota</taxon>
        <taxon>Alphaproteobacteria</taxon>
        <taxon>Hyphomicrobiales</taxon>
        <taxon>Methylobacteriaceae</taxon>
        <taxon>Microvirga</taxon>
    </lineage>
</organism>
<evidence type="ECO:0008006" key="3">
    <source>
        <dbReference type="Google" id="ProtNLM"/>
    </source>
</evidence>
<evidence type="ECO:0000313" key="2">
    <source>
        <dbReference type="Proteomes" id="UP000325684"/>
    </source>
</evidence>
<comment type="caution">
    <text evidence="1">The sequence shown here is derived from an EMBL/GenBank/DDBJ whole genome shotgun (WGS) entry which is preliminary data.</text>
</comment>